<name>A0ABT6DLF9_9BACT</name>
<dbReference type="InterPro" id="IPR011873">
    <property type="entry name" value="CHP02147"/>
</dbReference>
<dbReference type="NCBIfam" id="TIGR02147">
    <property type="entry name" value="Fsuc_second"/>
    <property type="match status" value="1"/>
</dbReference>
<evidence type="ECO:0000313" key="2">
    <source>
        <dbReference type="EMBL" id="MDG0817710.1"/>
    </source>
</evidence>
<proteinExistence type="predicted"/>
<dbReference type="Pfam" id="PF14394">
    <property type="entry name" value="DUF4423"/>
    <property type="match status" value="1"/>
</dbReference>
<dbReference type="Pfam" id="PF13560">
    <property type="entry name" value="HTH_31"/>
    <property type="match status" value="1"/>
</dbReference>
<accession>A0ABT6DLF9</accession>
<evidence type="ECO:0000259" key="1">
    <source>
        <dbReference type="Pfam" id="PF14394"/>
    </source>
</evidence>
<dbReference type="RefSeq" id="WP_277579182.1">
    <property type="nucleotide sequence ID" value="NZ_JANRMI010000004.1"/>
</dbReference>
<dbReference type="Proteomes" id="UP001152321">
    <property type="component" value="Unassembled WGS sequence"/>
</dbReference>
<dbReference type="EMBL" id="JANRMI010000004">
    <property type="protein sequence ID" value="MDG0817710.1"/>
    <property type="molecule type" value="Genomic_DNA"/>
</dbReference>
<gene>
    <name evidence="2" type="ORF">NWE73_15115</name>
</gene>
<evidence type="ECO:0000313" key="3">
    <source>
        <dbReference type="Proteomes" id="UP001152321"/>
    </source>
</evidence>
<dbReference type="InterPro" id="IPR025537">
    <property type="entry name" value="DUF4423"/>
</dbReference>
<protein>
    <submittedName>
        <fullName evidence="2">TIGR02147 family protein</fullName>
    </submittedName>
</protein>
<comment type="caution">
    <text evidence="2">The sequence shown here is derived from an EMBL/GenBank/DDBJ whole genome shotgun (WGS) entry which is preliminary data.</text>
</comment>
<feature type="domain" description="DUF4423" evidence="1">
    <location>
        <begin position="95"/>
        <end position="251"/>
    </location>
</feature>
<organism evidence="2 3">
    <name type="scientific">Bdellovibrio svalbardensis</name>
    <dbReference type="NCBI Taxonomy" id="2972972"/>
    <lineage>
        <taxon>Bacteria</taxon>
        <taxon>Pseudomonadati</taxon>
        <taxon>Bdellovibrionota</taxon>
        <taxon>Bdellovibrionia</taxon>
        <taxon>Bdellovibrionales</taxon>
        <taxon>Pseudobdellovibrionaceae</taxon>
        <taxon>Bdellovibrio</taxon>
    </lineage>
</organism>
<sequence length="256" mass="28920">MQENSSHAQPQTVSAFLNDFFLARRKKNPSYSMRAFARDLSMTPGRLWELMQGRYIPGKKVTERLATALGLNDTQRTQLAEFVTQSKVENTPTLRELKNEDFSLISDWEHFAIFNLLTTKSCQSSPEWIANRLSIPPLVAEAAIERLLKAGLLEKSDGELRPKYSNIATEHEVPSAVLREAQRQVIQQSLTSLFRDPVEIRSVTSITFPANLKNIPKAKKLISEFSTRLAEVMEKGECAEVYNLAVQLVPVTAQKK</sequence>
<keyword evidence="3" id="KW-1185">Reference proteome</keyword>
<reference evidence="2" key="1">
    <citation type="submission" date="2022-08" db="EMBL/GenBank/DDBJ databases">
        <title>Novel Bdellovibrio Species Isolated from Svalbard: Designation Bdellovibrio svalbardensis.</title>
        <authorList>
            <person name="Mitchell R.J."/>
            <person name="Choi S.Y."/>
        </authorList>
    </citation>
    <scope>NUCLEOTIDE SEQUENCE</scope>
    <source>
        <strain evidence="2">PAP01</strain>
    </source>
</reference>